<keyword evidence="2" id="KW-1185">Reference proteome</keyword>
<evidence type="ECO:0000313" key="1">
    <source>
        <dbReference type="EMBL" id="GIY14444.1"/>
    </source>
</evidence>
<dbReference type="EMBL" id="BPLQ01005365">
    <property type="protein sequence ID" value="GIY14444.1"/>
    <property type="molecule type" value="Genomic_DNA"/>
</dbReference>
<sequence length="93" mass="10542">MHKREDGKTNRGDWTTYAPVQLVSPSHAILPLRGGQSIRGQQIMAAFAAPTWMDGCDFPTNSPAGAYRNDSVLFLHDCISLMYYIVHDIYHWM</sequence>
<reference evidence="1 2" key="1">
    <citation type="submission" date="2021-06" db="EMBL/GenBank/DDBJ databases">
        <title>Caerostris darwini draft genome.</title>
        <authorList>
            <person name="Kono N."/>
            <person name="Arakawa K."/>
        </authorList>
    </citation>
    <scope>NUCLEOTIDE SEQUENCE [LARGE SCALE GENOMIC DNA]</scope>
</reference>
<name>A0AAV4R071_9ARAC</name>
<dbReference type="AlphaFoldDB" id="A0AAV4R071"/>
<proteinExistence type="predicted"/>
<comment type="caution">
    <text evidence="1">The sequence shown here is derived from an EMBL/GenBank/DDBJ whole genome shotgun (WGS) entry which is preliminary data.</text>
</comment>
<organism evidence="1 2">
    <name type="scientific">Caerostris darwini</name>
    <dbReference type="NCBI Taxonomy" id="1538125"/>
    <lineage>
        <taxon>Eukaryota</taxon>
        <taxon>Metazoa</taxon>
        <taxon>Ecdysozoa</taxon>
        <taxon>Arthropoda</taxon>
        <taxon>Chelicerata</taxon>
        <taxon>Arachnida</taxon>
        <taxon>Araneae</taxon>
        <taxon>Araneomorphae</taxon>
        <taxon>Entelegynae</taxon>
        <taxon>Araneoidea</taxon>
        <taxon>Araneidae</taxon>
        <taxon>Caerostris</taxon>
    </lineage>
</organism>
<gene>
    <name evidence="1" type="ORF">CDAR_9921</name>
</gene>
<evidence type="ECO:0000313" key="2">
    <source>
        <dbReference type="Proteomes" id="UP001054837"/>
    </source>
</evidence>
<accession>A0AAV4R071</accession>
<protein>
    <submittedName>
        <fullName evidence="1">Uncharacterized protein</fullName>
    </submittedName>
</protein>
<dbReference type="Proteomes" id="UP001054837">
    <property type="component" value="Unassembled WGS sequence"/>
</dbReference>